<dbReference type="EMBL" id="JACCJB010000022">
    <property type="protein sequence ID" value="KAF6218290.1"/>
    <property type="molecule type" value="Genomic_DNA"/>
</dbReference>
<comment type="caution">
    <text evidence="3">The sequence shown here is derived from an EMBL/GenBank/DDBJ whole genome shotgun (WGS) entry which is preliminary data.</text>
</comment>
<gene>
    <name evidence="3" type="ORF">HO133_005636</name>
</gene>
<dbReference type="GO" id="GO:0005524">
    <property type="term" value="F:ATP binding"/>
    <property type="evidence" value="ECO:0007669"/>
    <property type="project" value="InterPro"/>
</dbReference>
<dbReference type="InterPro" id="IPR056599">
    <property type="entry name" value="AAA_lid_fung"/>
</dbReference>
<dbReference type="PANTHER" id="PTHR46411">
    <property type="entry name" value="FAMILY ATPASE, PUTATIVE-RELATED"/>
    <property type="match status" value="1"/>
</dbReference>
<name>A0A8H6C7I8_9LECA</name>
<feature type="region of interest" description="Disordered" evidence="1">
    <location>
        <begin position="485"/>
        <end position="527"/>
    </location>
</feature>
<dbReference type="GO" id="GO:0016887">
    <property type="term" value="F:ATP hydrolysis activity"/>
    <property type="evidence" value="ECO:0007669"/>
    <property type="project" value="InterPro"/>
</dbReference>
<evidence type="ECO:0000313" key="4">
    <source>
        <dbReference type="Proteomes" id="UP000593566"/>
    </source>
</evidence>
<sequence>MVERGRRFTQLASRAHKRYSGTTLRESRELWDSDYHYGDYTIHEQEINSEVMIDQAAAAAHYRKTLHKRIKINGGVISVQTPADWREVFDPLPAKRDERSMTDVFDDSIIDVDRRRDFGGSTTLLRYRSILEPSLLDDYVMLLPFRVYGYAMLNRKWLPLNIDSVYDITPDQVRMTAAGYKDLILPRGHRKLLQAIVKNQVRDPKRTAGRGEKNGDEFQMDVVKGKGKGLIILLHGAPGVGKTSTAECMAAQLQRPLLPITCGDVSTDVKEAEETLQEYCALAHRWRCVLLLDEADVFLAKREKGDITRNGLVSVFLRVLEYFSGVIILTTNRVGEFDEAFRSRIHVSLYYPKLDQSATLNIWERNLLRLRDSGLQLDFSEDEIRKFAEDHWLENIKNPSRHWNGRQIKNAFQTALALANWDFYEEKQGQNLERPLLSARHFNRVAQTSAHFDDYISDIHNISEDTWSVLAARDEIRKDTHPAMIIGRSETQDFDNRSGRAAPARRGAGNRDTRADESRKVEGGSDKLRQLELELEIEKLKQAKSNEKVQAQAEDDEDEGW</sequence>
<dbReference type="InterPro" id="IPR027417">
    <property type="entry name" value="P-loop_NTPase"/>
</dbReference>
<dbReference type="InterPro" id="IPR003593">
    <property type="entry name" value="AAA+_ATPase"/>
</dbReference>
<dbReference type="Pfam" id="PF23232">
    <property type="entry name" value="AAA_lid_13"/>
    <property type="match status" value="1"/>
</dbReference>
<dbReference type="Proteomes" id="UP000593566">
    <property type="component" value="Unassembled WGS sequence"/>
</dbReference>
<dbReference type="InterPro" id="IPR003959">
    <property type="entry name" value="ATPase_AAA_core"/>
</dbReference>
<evidence type="ECO:0000259" key="2">
    <source>
        <dbReference type="SMART" id="SM00382"/>
    </source>
</evidence>
<reference evidence="3 4" key="1">
    <citation type="journal article" date="2020" name="Genomics">
        <title>Complete, high-quality genomes from long-read metagenomic sequencing of two wolf lichen thalli reveals enigmatic genome architecture.</title>
        <authorList>
            <person name="McKenzie S.K."/>
            <person name="Walston R.F."/>
            <person name="Allen J.L."/>
        </authorList>
    </citation>
    <scope>NUCLEOTIDE SEQUENCE [LARGE SCALE GENOMIC DNA]</scope>
    <source>
        <strain evidence="3">WasteWater1</strain>
    </source>
</reference>
<dbReference type="AlphaFoldDB" id="A0A8H6C7I8"/>
<dbReference type="Pfam" id="PF00004">
    <property type="entry name" value="AAA"/>
    <property type="match status" value="1"/>
</dbReference>
<protein>
    <recommendedName>
        <fullName evidence="2">AAA+ ATPase domain-containing protein</fullName>
    </recommendedName>
</protein>
<evidence type="ECO:0000256" key="1">
    <source>
        <dbReference type="SAM" id="MobiDB-lite"/>
    </source>
</evidence>
<dbReference type="RefSeq" id="XP_037147725.1">
    <property type="nucleotide sequence ID" value="XM_037296544.1"/>
</dbReference>
<dbReference type="SMART" id="SM00382">
    <property type="entry name" value="AAA"/>
    <property type="match status" value="1"/>
</dbReference>
<feature type="region of interest" description="Disordered" evidence="1">
    <location>
        <begin position="541"/>
        <end position="561"/>
    </location>
</feature>
<dbReference type="CDD" id="cd19481">
    <property type="entry name" value="RecA-like_protease"/>
    <property type="match status" value="1"/>
</dbReference>
<dbReference type="GeneID" id="59334041"/>
<proteinExistence type="predicted"/>
<dbReference type="PANTHER" id="PTHR46411:SF3">
    <property type="entry name" value="AAA+ ATPASE DOMAIN-CONTAINING PROTEIN"/>
    <property type="match status" value="1"/>
</dbReference>
<dbReference type="SUPFAM" id="SSF52540">
    <property type="entry name" value="P-loop containing nucleoside triphosphate hydrolases"/>
    <property type="match status" value="1"/>
</dbReference>
<accession>A0A8H6C7I8</accession>
<dbReference type="Gene3D" id="3.40.50.300">
    <property type="entry name" value="P-loop containing nucleotide triphosphate hydrolases"/>
    <property type="match status" value="1"/>
</dbReference>
<evidence type="ECO:0000313" key="3">
    <source>
        <dbReference type="EMBL" id="KAF6218290.1"/>
    </source>
</evidence>
<organism evidence="3 4">
    <name type="scientific">Letharia lupina</name>
    <dbReference type="NCBI Taxonomy" id="560253"/>
    <lineage>
        <taxon>Eukaryota</taxon>
        <taxon>Fungi</taxon>
        <taxon>Dikarya</taxon>
        <taxon>Ascomycota</taxon>
        <taxon>Pezizomycotina</taxon>
        <taxon>Lecanoromycetes</taxon>
        <taxon>OSLEUM clade</taxon>
        <taxon>Lecanoromycetidae</taxon>
        <taxon>Lecanorales</taxon>
        <taxon>Lecanorineae</taxon>
        <taxon>Parmeliaceae</taxon>
        <taxon>Letharia</taxon>
    </lineage>
</organism>
<keyword evidence="4" id="KW-1185">Reference proteome</keyword>
<feature type="domain" description="AAA+ ATPase" evidence="2">
    <location>
        <begin position="228"/>
        <end position="355"/>
    </location>
</feature>
<feature type="compositionally biased region" description="Basic and acidic residues" evidence="1">
    <location>
        <begin position="509"/>
        <end position="527"/>
    </location>
</feature>